<gene>
    <name evidence="2" type="ORF">FHS50_000699</name>
</gene>
<dbReference type="RefSeq" id="WP_183933004.1">
    <property type="nucleotide sequence ID" value="NZ_JACICF010000001.1"/>
</dbReference>
<name>A0A839YXB0_9SPHN</name>
<reference evidence="2 3" key="1">
    <citation type="submission" date="2020-08" db="EMBL/GenBank/DDBJ databases">
        <title>Genomic Encyclopedia of Type Strains, Phase IV (KMG-IV): sequencing the most valuable type-strain genomes for metagenomic binning, comparative biology and taxonomic classification.</title>
        <authorList>
            <person name="Goeker M."/>
        </authorList>
    </citation>
    <scope>NUCLEOTIDE SEQUENCE [LARGE SCALE GENOMIC DNA]</scope>
    <source>
        <strain evidence="2 3">DSM 24194</strain>
    </source>
</reference>
<protein>
    <recommendedName>
        <fullName evidence="4">Lipoprotein</fullName>
    </recommendedName>
</protein>
<accession>A0A839YXB0</accession>
<dbReference type="Pfam" id="PF19135">
    <property type="entry name" value="DUF5818"/>
    <property type="match status" value="1"/>
</dbReference>
<evidence type="ECO:0000313" key="3">
    <source>
        <dbReference type="Proteomes" id="UP000578569"/>
    </source>
</evidence>
<dbReference type="Proteomes" id="UP000578569">
    <property type="component" value="Unassembled WGS sequence"/>
</dbReference>
<feature type="region of interest" description="Disordered" evidence="1">
    <location>
        <begin position="17"/>
        <end position="64"/>
    </location>
</feature>
<organism evidence="2 3">
    <name type="scientific">Sphingomicrobium lutaoense</name>
    <dbReference type="NCBI Taxonomy" id="515949"/>
    <lineage>
        <taxon>Bacteria</taxon>
        <taxon>Pseudomonadati</taxon>
        <taxon>Pseudomonadota</taxon>
        <taxon>Alphaproteobacteria</taxon>
        <taxon>Sphingomonadales</taxon>
        <taxon>Sphingomonadaceae</taxon>
        <taxon>Sphingomicrobium</taxon>
    </lineage>
</organism>
<sequence length="133" mass="13707">MRREILLLLATGLVAGCAPSEGTENGEAPPSEVASGEGEVVSDSKGMPVPDNTTGTRPAGEPASFTVRGTVRQGTECPVLETEDGRRFALSLGSGGDYAPGTRLEVVGEMADASFCMEGEGTIIPDRIVVLEP</sequence>
<evidence type="ECO:0000313" key="2">
    <source>
        <dbReference type="EMBL" id="MBB3763676.1"/>
    </source>
</evidence>
<dbReference type="PROSITE" id="PS51257">
    <property type="entry name" value="PROKAR_LIPOPROTEIN"/>
    <property type="match status" value="1"/>
</dbReference>
<proteinExistence type="predicted"/>
<dbReference type="AlphaFoldDB" id="A0A839YXB0"/>
<keyword evidence="3" id="KW-1185">Reference proteome</keyword>
<evidence type="ECO:0000256" key="1">
    <source>
        <dbReference type="SAM" id="MobiDB-lite"/>
    </source>
</evidence>
<dbReference type="EMBL" id="JACICF010000001">
    <property type="protein sequence ID" value="MBB3763676.1"/>
    <property type="molecule type" value="Genomic_DNA"/>
</dbReference>
<comment type="caution">
    <text evidence="2">The sequence shown here is derived from an EMBL/GenBank/DDBJ whole genome shotgun (WGS) entry which is preliminary data.</text>
</comment>
<evidence type="ECO:0008006" key="4">
    <source>
        <dbReference type="Google" id="ProtNLM"/>
    </source>
</evidence>
<dbReference type="InterPro" id="IPR043856">
    <property type="entry name" value="DUF5818"/>
</dbReference>